<dbReference type="EMBL" id="JADLQN010000001">
    <property type="protein sequence ID" value="MBF6354306.1"/>
    <property type="molecule type" value="Genomic_DNA"/>
</dbReference>
<sequence>MSSESVVAGTICDRCGGVMRCAVREAIIEGRLRSEIESRCACGNGWATCSDGPDDYVRSALLAAHGPSRLRVAGGPFDDDALLLGLLRRYDEGGGLFEVNSKVAEARTVGCTGTSVEMELLARVLRAAGYSVVVDGPPAVGQTGDTA</sequence>
<protein>
    <submittedName>
        <fullName evidence="1">Uncharacterized protein</fullName>
    </submittedName>
</protein>
<dbReference type="Proteomes" id="UP000707731">
    <property type="component" value="Unassembled WGS sequence"/>
</dbReference>
<evidence type="ECO:0000313" key="2">
    <source>
        <dbReference type="Proteomes" id="UP000707731"/>
    </source>
</evidence>
<comment type="caution">
    <text evidence="1">The sequence shown here is derived from an EMBL/GenBank/DDBJ whole genome shotgun (WGS) entry which is preliminary data.</text>
</comment>
<dbReference type="RefSeq" id="WP_195001090.1">
    <property type="nucleotide sequence ID" value="NZ_JADLQN010000001.1"/>
</dbReference>
<reference evidence="1 2" key="1">
    <citation type="submission" date="2020-10" db="EMBL/GenBank/DDBJ databases">
        <title>Identification of Nocardia species via Next-generation sequencing and recognition of intraspecies genetic diversity.</title>
        <authorList>
            <person name="Li P."/>
            <person name="Li P."/>
            <person name="Lu B."/>
        </authorList>
    </citation>
    <scope>NUCLEOTIDE SEQUENCE [LARGE SCALE GENOMIC DNA]</scope>
    <source>
        <strain evidence="1 2">BJ06-0143</strain>
    </source>
</reference>
<evidence type="ECO:0000313" key="1">
    <source>
        <dbReference type="EMBL" id="MBF6354306.1"/>
    </source>
</evidence>
<accession>A0ABS0D748</accession>
<keyword evidence="2" id="KW-1185">Reference proteome</keyword>
<organism evidence="1 2">
    <name type="scientific">Nocardia higoensis</name>
    <dbReference type="NCBI Taxonomy" id="228599"/>
    <lineage>
        <taxon>Bacteria</taxon>
        <taxon>Bacillati</taxon>
        <taxon>Actinomycetota</taxon>
        <taxon>Actinomycetes</taxon>
        <taxon>Mycobacteriales</taxon>
        <taxon>Nocardiaceae</taxon>
        <taxon>Nocardia</taxon>
    </lineage>
</organism>
<gene>
    <name evidence="1" type="ORF">IU449_07085</name>
</gene>
<proteinExistence type="predicted"/>
<name>A0ABS0D748_9NOCA</name>